<evidence type="ECO:0000313" key="2">
    <source>
        <dbReference type="EMBL" id="KAK4288285.1"/>
    </source>
</evidence>
<feature type="compositionally biased region" description="Low complexity" evidence="1">
    <location>
        <begin position="146"/>
        <end position="157"/>
    </location>
</feature>
<feature type="region of interest" description="Disordered" evidence="1">
    <location>
        <begin position="96"/>
        <end position="157"/>
    </location>
</feature>
<reference evidence="2" key="1">
    <citation type="submission" date="2023-11" db="EMBL/GenBank/DDBJ databases">
        <title>Genome assemblies of two species of porcelain crab, Petrolisthes cinctipes and Petrolisthes manimaculis (Anomura: Porcellanidae).</title>
        <authorList>
            <person name="Angst P."/>
        </authorList>
    </citation>
    <scope>NUCLEOTIDE SEQUENCE</scope>
    <source>
        <strain evidence="2">PB745_02</strain>
        <tissue evidence="2">Gill</tissue>
    </source>
</reference>
<sequence>MMRYRTQTPDAVTTPAWQVPIAHPTRIIHLCYPGTAPCKHTGRTATRAVKNNQILNSFGKISGGAGRLAPCTHRLHHRHQQQDTRREAVLRHQLLALASPPPPPPPPLPPPTPSRHPTLTDPSPSSLRFLLYPPQQTPPHHPIPPHSHSSPSLHSSLPSVLLPSPPYLVYRGTERLPLSLPHHHTPPSFHACLTHHSPKNIRYNAIVS</sequence>
<comment type="caution">
    <text evidence="2">The sequence shown here is derived from an EMBL/GenBank/DDBJ whole genome shotgun (WGS) entry which is preliminary data.</text>
</comment>
<dbReference type="Proteomes" id="UP001292094">
    <property type="component" value="Unassembled WGS sequence"/>
</dbReference>
<name>A0AAE1NDW3_9EUCA</name>
<feature type="compositionally biased region" description="Pro residues" evidence="1">
    <location>
        <begin position="135"/>
        <end position="145"/>
    </location>
</feature>
<gene>
    <name evidence="2" type="ORF">Pmani_038676</name>
</gene>
<accession>A0AAE1NDW3</accession>
<organism evidence="2 3">
    <name type="scientific">Petrolisthes manimaculis</name>
    <dbReference type="NCBI Taxonomy" id="1843537"/>
    <lineage>
        <taxon>Eukaryota</taxon>
        <taxon>Metazoa</taxon>
        <taxon>Ecdysozoa</taxon>
        <taxon>Arthropoda</taxon>
        <taxon>Crustacea</taxon>
        <taxon>Multicrustacea</taxon>
        <taxon>Malacostraca</taxon>
        <taxon>Eumalacostraca</taxon>
        <taxon>Eucarida</taxon>
        <taxon>Decapoda</taxon>
        <taxon>Pleocyemata</taxon>
        <taxon>Anomura</taxon>
        <taxon>Galatheoidea</taxon>
        <taxon>Porcellanidae</taxon>
        <taxon>Petrolisthes</taxon>
    </lineage>
</organism>
<dbReference type="AlphaFoldDB" id="A0AAE1NDW3"/>
<keyword evidence="3" id="KW-1185">Reference proteome</keyword>
<feature type="compositionally biased region" description="Pro residues" evidence="1">
    <location>
        <begin position="99"/>
        <end position="114"/>
    </location>
</feature>
<proteinExistence type="predicted"/>
<evidence type="ECO:0000256" key="1">
    <source>
        <dbReference type="SAM" id="MobiDB-lite"/>
    </source>
</evidence>
<protein>
    <submittedName>
        <fullName evidence="2">Uncharacterized protein</fullName>
    </submittedName>
</protein>
<dbReference type="EMBL" id="JAWZYT010006374">
    <property type="protein sequence ID" value="KAK4288285.1"/>
    <property type="molecule type" value="Genomic_DNA"/>
</dbReference>
<evidence type="ECO:0000313" key="3">
    <source>
        <dbReference type="Proteomes" id="UP001292094"/>
    </source>
</evidence>